<organism evidence="1 2">
    <name type="scientific">Angomonas deanei</name>
    <dbReference type="NCBI Taxonomy" id="59799"/>
    <lineage>
        <taxon>Eukaryota</taxon>
        <taxon>Discoba</taxon>
        <taxon>Euglenozoa</taxon>
        <taxon>Kinetoplastea</taxon>
        <taxon>Metakinetoplastina</taxon>
        <taxon>Trypanosomatida</taxon>
        <taxon>Trypanosomatidae</taxon>
        <taxon>Strigomonadinae</taxon>
        <taxon>Angomonas</taxon>
    </lineage>
</organism>
<dbReference type="EMBL" id="LR877156">
    <property type="protein sequence ID" value="CAD2218793.1"/>
    <property type="molecule type" value="Genomic_DNA"/>
</dbReference>
<protein>
    <submittedName>
        <fullName evidence="1">Uncharacterized protein</fullName>
    </submittedName>
</protein>
<dbReference type="Proteomes" id="UP000515908">
    <property type="component" value="Chromosome 12"/>
</dbReference>
<reference evidence="1 2" key="1">
    <citation type="submission" date="2020-08" db="EMBL/GenBank/DDBJ databases">
        <authorList>
            <person name="Newling K."/>
            <person name="Davey J."/>
            <person name="Forrester S."/>
        </authorList>
    </citation>
    <scope>NUCLEOTIDE SEQUENCE [LARGE SCALE GENOMIC DNA]</scope>
    <source>
        <strain evidence="2">Crithidia deanei Carvalho (ATCC PRA-265)</strain>
    </source>
</reference>
<sequence length="270" mass="30423">MRRWYSRVGALSAHFAAQRFASTTVDETKVSAAEEKLGSPEQGSRSLQTMERAAAARREIYSLWSSTSDAPQDGTRLEGVTGIISKYKLDVTTPREDDICHGLGDALDRLLLLCVPLGEAGNTELLERVLELAARQGRSLSIRTVQHLFARTSSFPEALGIFYALRKSHVAMNVECYHAMLYSLQRLEEEGWGQRFNEEFEAKDRSEVSEKALEFVLRGVDNQLIPENKPWLGRLMFADADNTAAVKQTRESYDSLNRAWVNRYKNPSAM</sequence>
<dbReference type="OrthoDB" id="242255at2759"/>
<name>S9UWA9_9TRYP</name>
<keyword evidence="2" id="KW-1185">Reference proteome</keyword>
<dbReference type="VEuPathDB" id="TriTrypDB:ADEAN_000628600"/>
<dbReference type="AlphaFoldDB" id="S9UWA9"/>
<accession>S9UWA9</accession>
<gene>
    <name evidence="1" type="ORF">ADEAN_000628600</name>
</gene>
<evidence type="ECO:0000313" key="1">
    <source>
        <dbReference type="EMBL" id="CAD2218793.1"/>
    </source>
</evidence>
<proteinExistence type="predicted"/>
<evidence type="ECO:0000313" key="2">
    <source>
        <dbReference type="Proteomes" id="UP000515908"/>
    </source>
</evidence>